<dbReference type="AlphaFoldDB" id="A0A7R7ZL19"/>
<dbReference type="Proteomes" id="UP000637239">
    <property type="component" value="Chromosome 2"/>
</dbReference>
<dbReference type="EMBL" id="AP024417">
    <property type="protein sequence ID" value="BCR85983.1"/>
    <property type="molecule type" value="Genomic_DNA"/>
</dbReference>
<accession>A0A7R7ZL19</accession>
<sequence>MVSTLPVHWRRETGLPHGSEVKKALWMIPDEGGLDLPIAGSFDEFGFSDSGRIMLRGFIVSFGGIRRLRNRVVSAGHVTWWSWLISMPSYRLPPTVCLL</sequence>
<reference evidence="1" key="1">
    <citation type="submission" date="2021-01" db="EMBL/GenBank/DDBJ databases">
        <authorList>
            <consortium name="Aspergillus chevalieri M1 genome sequencing consortium"/>
            <person name="Kazuki M."/>
            <person name="Futagami T."/>
        </authorList>
    </citation>
    <scope>NUCLEOTIDE SEQUENCE</scope>
    <source>
        <strain evidence="1">M1</strain>
    </source>
</reference>
<dbReference type="GeneID" id="66980342"/>
<gene>
    <name evidence="1" type="ORF">ACHE_21441A</name>
</gene>
<reference evidence="1" key="2">
    <citation type="submission" date="2021-02" db="EMBL/GenBank/DDBJ databases">
        <title>Aspergillus chevalieri M1 genome sequence.</title>
        <authorList>
            <person name="Kadooka C."/>
            <person name="Mori K."/>
            <person name="Futagami T."/>
        </authorList>
    </citation>
    <scope>NUCLEOTIDE SEQUENCE</scope>
    <source>
        <strain evidence="1">M1</strain>
    </source>
</reference>
<keyword evidence="2" id="KW-1185">Reference proteome</keyword>
<name>A0A7R7ZL19_ASPCH</name>
<organism evidence="1 2">
    <name type="scientific">Aspergillus chevalieri</name>
    <name type="common">Eurotium chevalieri</name>
    <dbReference type="NCBI Taxonomy" id="182096"/>
    <lineage>
        <taxon>Eukaryota</taxon>
        <taxon>Fungi</taxon>
        <taxon>Dikarya</taxon>
        <taxon>Ascomycota</taxon>
        <taxon>Pezizomycotina</taxon>
        <taxon>Eurotiomycetes</taxon>
        <taxon>Eurotiomycetidae</taxon>
        <taxon>Eurotiales</taxon>
        <taxon>Aspergillaceae</taxon>
        <taxon>Aspergillus</taxon>
        <taxon>Aspergillus subgen. Aspergillus</taxon>
    </lineage>
</organism>
<evidence type="ECO:0000313" key="1">
    <source>
        <dbReference type="EMBL" id="BCR85983.1"/>
    </source>
</evidence>
<evidence type="ECO:0000313" key="2">
    <source>
        <dbReference type="Proteomes" id="UP000637239"/>
    </source>
</evidence>
<dbReference type="RefSeq" id="XP_043134505.1">
    <property type="nucleotide sequence ID" value="XM_043275525.1"/>
</dbReference>
<dbReference type="KEGG" id="ache:ACHE_21441A"/>
<protein>
    <submittedName>
        <fullName evidence="1">Uncharacterized protein</fullName>
    </submittedName>
</protein>
<proteinExistence type="predicted"/>